<dbReference type="Pfam" id="PF13646">
    <property type="entry name" value="HEAT_2"/>
    <property type="match status" value="1"/>
</dbReference>
<comment type="caution">
    <text evidence="1">The sequence shown here is derived from an EMBL/GenBank/DDBJ whole genome shotgun (WGS) entry which is preliminary data.</text>
</comment>
<proteinExistence type="predicted"/>
<dbReference type="Gene3D" id="1.25.10.10">
    <property type="entry name" value="Leucine-rich Repeat Variant"/>
    <property type="match status" value="1"/>
</dbReference>
<evidence type="ECO:0000313" key="2">
    <source>
        <dbReference type="Proteomes" id="UP000475532"/>
    </source>
</evidence>
<evidence type="ECO:0000313" key="1">
    <source>
        <dbReference type="EMBL" id="NEA22388.1"/>
    </source>
</evidence>
<name>A0A6L9QBE9_9ACTN</name>
<dbReference type="AlphaFoldDB" id="A0A6L9QBE9"/>
<accession>A0A6L9QBE9</accession>
<organism evidence="1 2">
    <name type="scientific">Actinomadura bangladeshensis</name>
    <dbReference type="NCBI Taxonomy" id="453573"/>
    <lineage>
        <taxon>Bacteria</taxon>
        <taxon>Bacillati</taxon>
        <taxon>Actinomycetota</taxon>
        <taxon>Actinomycetes</taxon>
        <taxon>Streptosporangiales</taxon>
        <taxon>Thermomonosporaceae</taxon>
        <taxon>Actinomadura</taxon>
    </lineage>
</organism>
<dbReference type="RefSeq" id="WP_163054070.1">
    <property type="nucleotide sequence ID" value="NZ_JAAGLI010000207.1"/>
</dbReference>
<sequence length="375" mass="39242">MSEPLAGLGDIDWAGLDHAYGSAEDVPALLLALCSDDEEERHEALGVLFTNIYHQGNRYGASAAAAPFLLAIASDPDAPERTWPLYLAVALAIGFDEAHLPSGVDIAGWRDEVARLRATGAEFRFATAELAAYDAIRAGLPSVRGLLADPDAEVRAAAAYAVGWFPEEAPDSLAALGALLDTENDPAVVANALVSVGLLDGRALLPRLREHLSGADAGPRCAAGIALARLGEADALVVAELAACSVAPPEVPTGFLGGNVRLYSSLALAALDEPPREAVDAVLEGLSQTSDDESFPMAEVALRMAFGSPAVPLPPFAGLTDVQQKSVRTIASLPSDSWRWGNLMEILSAWGVPTDHAECRRFAGLDRSGPRPGLR</sequence>
<dbReference type="InterPro" id="IPR016024">
    <property type="entry name" value="ARM-type_fold"/>
</dbReference>
<gene>
    <name evidence="1" type="ORF">G3I70_07795</name>
</gene>
<dbReference type="InterPro" id="IPR011989">
    <property type="entry name" value="ARM-like"/>
</dbReference>
<dbReference type="EMBL" id="JAAGLI010000207">
    <property type="protein sequence ID" value="NEA22388.1"/>
    <property type="molecule type" value="Genomic_DNA"/>
</dbReference>
<dbReference type="SUPFAM" id="SSF48371">
    <property type="entry name" value="ARM repeat"/>
    <property type="match status" value="1"/>
</dbReference>
<dbReference type="Proteomes" id="UP000475532">
    <property type="component" value="Unassembled WGS sequence"/>
</dbReference>
<protein>
    <submittedName>
        <fullName evidence="1">HEAT repeat domain-containing protein</fullName>
    </submittedName>
</protein>
<reference evidence="1 2" key="1">
    <citation type="submission" date="2020-01" db="EMBL/GenBank/DDBJ databases">
        <title>Insect and environment-associated Actinomycetes.</title>
        <authorList>
            <person name="Currrie C."/>
            <person name="Chevrette M."/>
            <person name="Carlson C."/>
            <person name="Stubbendieck R."/>
            <person name="Wendt-Pienkowski E."/>
        </authorList>
    </citation>
    <scope>NUCLEOTIDE SEQUENCE [LARGE SCALE GENOMIC DNA]</scope>
    <source>
        <strain evidence="1 2">SID10258</strain>
    </source>
</reference>